<accession>A0A6J7WCY2</accession>
<name>A0A6J7WCY2_9CAUD</name>
<protein>
    <submittedName>
        <fullName evidence="1">Uncharacterized protein</fullName>
    </submittedName>
</protein>
<reference evidence="1" key="1">
    <citation type="submission" date="2020-05" db="EMBL/GenBank/DDBJ databases">
        <authorList>
            <person name="Chiriac C."/>
            <person name="Salcher M."/>
            <person name="Ghai R."/>
            <person name="Kavagutti S V."/>
        </authorList>
    </citation>
    <scope>NUCLEOTIDE SEQUENCE</scope>
</reference>
<dbReference type="EMBL" id="LR798230">
    <property type="protein sequence ID" value="CAB5208323.1"/>
    <property type="molecule type" value="Genomic_DNA"/>
</dbReference>
<gene>
    <name evidence="1" type="ORF">UFOVP182_8</name>
</gene>
<proteinExistence type="predicted"/>
<organism evidence="1">
    <name type="scientific">uncultured Caudovirales phage</name>
    <dbReference type="NCBI Taxonomy" id="2100421"/>
    <lineage>
        <taxon>Viruses</taxon>
        <taxon>Duplodnaviria</taxon>
        <taxon>Heunggongvirae</taxon>
        <taxon>Uroviricota</taxon>
        <taxon>Caudoviricetes</taxon>
        <taxon>Peduoviridae</taxon>
        <taxon>Maltschvirus</taxon>
        <taxon>Maltschvirus maltsch</taxon>
    </lineage>
</organism>
<evidence type="ECO:0000313" key="1">
    <source>
        <dbReference type="EMBL" id="CAB5208323.1"/>
    </source>
</evidence>
<sequence length="226" mass="27589">MTWNDVSFNQYLDIIHYYENSSQYGDDLDKIISLLVIFDNELDIEEMYNKKYLEVQEMFEPIGRLLSTEIEYDSLPYEPFIEMSYGDWINLDEYLKDRDWNGIFNTIFRKKEYNLDLDSISPVKIFDAYLKFLDYRKETFENYSFAFNLDPVVENDEETPEERLEREEIMKDQQQNAQFTWYLHTYDVAKGDITKFDEIFEMNHLFIFNIIDMKKRFKLNEVYRGI</sequence>